<dbReference type="EMBL" id="SSTD01011999">
    <property type="protein sequence ID" value="TYK09143.1"/>
    <property type="molecule type" value="Genomic_DNA"/>
</dbReference>
<dbReference type="PROSITE" id="PS50110">
    <property type="entry name" value="RESPONSE_REGULATORY"/>
    <property type="match status" value="1"/>
</dbReference>
<dbReference type="FunFam" id="1.10.10.60:FF:000007">
    <property type="entry name" value="Two-component response regulator"/>
    <property type="match status" value="1"/>
</dbReference>
<gene>
    <name evidence="10" type="ORF">E5676_scaffold475G001340</name>
    <name evidence="9" type="ORF">E6C27_scaffold65G006080</name>
</gene>
<evidence type="ECO:0000259" key="8">
    <source>
        <dbReference type="PROSITE" id="PS50110"/>
    </source>
</evidence>
<evidence type="ECO:0000256" key="4">
    <source>
        <dbReference type="ARBA" id="ARBA00023163"/>
    </source>
</evidence>
<keyword evidence="4" id="KW-0804">Transcription</keyword>
<dbReference type="Proteomes" id="UP000321947">
    <property type="component" value="Unassembled WGS sequence"/>
</dbReference>
<evidence type="ECO:0000313" key="9">
    <source>
        <dbReference type="EMBL" id="KAA0034592.1"/>
    </source>
</evidence>
<dbReference type="InterPro" id="IPR009057">
    <property type="entry name" value="Homeodomain-like_sf"/>
</dbReference>
<evidence type="ECO:0000256" key="3">
    <source>
        <dbReference type="ARBA" id="ARBA00023015"/>
    </source>
</evidence>
<reference evidence="11 12" key="1">
    <citation type="submission" date="2019-08" db="EMBL/GenBank/DDBJ databases">
        <title>Draft genome sequences of two oriental melons (Cucumis melo L. var makuwa).</title>
        <authorList>
            <person name="Kwon S.-Y."/>
        </authorList>
    </citation>
    <scope>NUCLEOTIDE SEQUENCE [LARGE SCALE GENOMIC DNA]</scope>
    <source>
        <strain evidence="12">cv. Chang Bougi</strain>
        <strain evidence="11">cv. SW 3</strain>
        <tissue evidence="10">Leaf</tissue>
    </source>
</reference>
<accession>A0A5D3CBB1</accession>
<dbReference type="SUPFAM" id="SSF46689">
    <property type="entry name" value="Homeodomain-like"/>
    <property type="match status" value="1"/>
</dbReference>
<name>A0A5D3CBB1_CUCMM</name>
<comment type="caution">
    <text evidence="10">The sequence shown here is derived from an EMBL/GenBank/DDBJ whole genome shotgun (WGS) entry which is preliminary data.</text>
</comment>
<dbReference type="SUPFAM" id="SSF52172">
    <property type="entry name" value="CheY-like"/>
    <property type="match status" value="1"/>
</dbReference>
<dbReference type="GO" id="GO:0003677">
    <property type="term" value="F:DNA binding"/>
    <property type="evidence" value="ECO:0007669"/>
    <property type="project" value="InterPro"/>
</dbReference>
<dbReference type="Proteomes" id="UP000321393">
    <property type="component" value="Unassembled WGS sequence"/>
</dbReference>
<dbReference type="InterPro" id="IPR045279">
    <property type="entry name" value="ARR-like"/>
</dbReference>
<proteinExistence type="predicted"/>
<evidence type="ECO:0000313" key="11">
    <source>
        <dbReference type="Proteomes" id="UP000321393"/>
    </source>
</evidence>
<keyword evidence="5" id="KW-0539">Nucleus</keyword>
<dbReference type="NCBIfam" id="TIGR01557">
    <property type="entry name" value="myb_SHAQKYF"/>
    <property type="match status" value="1"/>
</dbReference>
<dbReference type="GO" id="GO:0000160">
    <property type="term" value="P:phosphorelay signal transduction system"/>
    <property type="evidence" value="ECO:0007669"/>
    <property type="project" value="UniProtKB-KW"/>
</dbReference>
<dbReference type="InterPro" id="IPR006447">
    <property type="entry name" value="Myb_dom_plants"/>
</dbReference>
<keyword evidence="2" id="KW-0902">Two-component regulatory system</keyword>
<sequence>MGRRGIIPSFAQGIHVLVVDHDKHSLQSIVSMLQSCSFKVTTTEEADAAIKMVIEKRDEAFNLVMANATESNMNALSILHQTGIPIILMSLEMDMKTAGRAIAEWGCYFLEKPISMEDIELVWQIVYRKVRNPRAKSLGENTKLGKRSEIDGMLGRIVNVTREVEWKPLEEEEKGGNGGKCRDQGEEKLNPLVKVEEKTNRNERTNKKSRIVWNSKLHRKFTEALSKLGNRKSSPKIILKMMDEPSLTLRQVASHLQKFKSQVKHLNKITANDSSPSTSFVKNQLQQLPPKRNTNILTQQISYITDHNLRHSQVPAASCLNNPPTQLPNSQDVFSPHLIMMNQNNSSNSYRTTQYRTTNNDLQLKTYGGLFEEMNLNLVEGNHVFTDELYTNESTLEGFIQTSHYSSSNFQHFPADEDYYCSFFQDDHGQLEFAQNLAGSCLDVDNNIITSMSGAHSAVIAGRSMNQNVALKELDDLLNNTEEDPMVYCCYDGEMNSFDIDQYSEWLNA</sequence>
<dbReference type="InterPro" id="IPR001789">
    <property type="entry name" value="Sig_transdc_resp-reg_receiver"/>
</dbReference>
<evidence type="ECO:0000256" key="6">
    <source>
        <dbReference type="PROSITE-ProRule" id="PRU00169"/>
    </source>
</evidence>
<comment type="caution">
    <text evidence="6">Lacks conserved residue(s) required for the propagation of feature annotation.</text>
</comment>
<comment type="subcellular location">
    <subcellularLocation>
        <location evidence="1">Nucleus</location>
    </subcellularLocation>
</comment>
<dbReference type="GO" id="GO:0005634">
    <property type="term" value="C:nucleus"/>
    <property type="evidence" value="ECO:0007669"/>
    <property type="project" value="UniProtKB-SubCell"/>
</dbReference>
<keyword evidence="3" id="KW-0805">Transcription regulation</keyword>
<organism evidence="10 12">
    <name type="scientific">Cucumis melo var. makuwa</name>
    <name type="common">Oriental melon</name>
    <dbReference type="NCBI Taxonomy" id="1194695"/>
    <lineage>
        <taxon>Eukaryota</taxon>
        <taxon>Viridiplantae</taxon>
        <taxon>Streptophyta</taxon>
        <taxon>Embryophyta</taxon>
        <taxon>Tracheophyta</taxon>
        <taxon>Spermatophyta</taxon>
        <taxon>Magnoliopsida</taxon>
        <taxon>eudicotyledons</taxon>
        <taxon>Gunneridae</taxon>
        <taxon>Pentapetalae</taxon>
        <taxon>rosids</taxon>
        <taxon>fabids</taxon>
        <taxon>Cucurbitales</taxon>
        <taxon>Cucurbitaceae</taxon>
        <taxon>Benincaseae</taxon>
        <taxon>Cucumis</taxon>
    </lineage>
</organism>
<evidence type="ECO:0000256" key="1">
    <source>
        <dbReference type="ARBA" id="ARBA00004123"/>
    </source>
</evidence>
<dbReference type="InterPro" id="IPR011006">
    <property type="entry name" value="CheY-like_superfamily"/>
</dbReference>
<feature type="region of interest" description="Disordered" evidence="7">
    <location>
        <begin position="168"/>
        <end position="192"/>
    </location>
</feature>
<dbReference type="EMBL" id="SSTE01020484">
    <property type="protein sequence ID" value="KAA0034592.1"/>
    <property type="molecule type" value="Genomic_DNA"/>
</dbReference>
<dbReference type="PANTHER" id="PTHR43874">
    <property type="entry name" value="TWO-COMPONENT RESPONSE REGULATOR"/>
    <property type="match status" value="1"/>
</dbReference>
<evidence type="ECO:0000256" key="2">
    <source>
        <dbReference type="ARBA" id="ARBA00023012"/>
    </source>
</evidence>
<dbReference type="GO" id="GO:0009736">
    <property type="term" value="P:cytokinin-activated signaling pathway"/>
    <property type="evidence" value="ECO:0007669"/>
    <property type="project" value="InterPro"/>
</dbReference>
<dbReference type="AlphaFoldDB" id="A0A5D3CBB1"/>
<evidence type="ECO:0000313" key="12">
    <source>
        <dbReference type="Proteomes" id="UP000321947"/>
    </source>
</evidence>
<dbReference type="Gene3D" id="1.10.10.60">
    <property type="entry name" value="Homeodomain-like"/>
    <property type="match status" value="1"/>
</dbReference>
<evidence type="ECO:0000256" key="5">
    <source>
        <dbReference type="ARBA" id="ARBA00023242"/>
    </source>
</evidence>
<feature type="compositionally biased region" description="Basic and acidic residues" evidence="7">
    <location>
        <begin position="180"/>
        <end position="192"/>
    </location>
</feature>
<feature type="domain" description="Response regulatory" evidence="8">
    <location>
        <begin position="15"/>
        <end position="127"/>
    </location>
</feature>
<dbReference type="Gene3D" id="3.40.50.2300">
    <property type="match status" value="1"/>
</dbReference>
<dbReference type="PANTHER" id="PTHR43874:SF87">
    <property type="entry name" value="HTH MYB-TYPE DOMAIN-CONTAINING PROTEIN"/>
    <property type="match status" value="1"/>
</dbReference>
<dbReference type="OrthoDB" id="1743485at2759"/>
<protein>
    <submittedName>
        <fullName evidence="10">Two-component response regulator ORR24-like</fullName>
    </submittedName>
</protein>
<evidence type="ECO:0000313" key="10">
    <source>
        <dbReference type="EMBL" id="TYK09143.1"/>
    </source>
</evidence>
<dbReference type="SMART" id="SM00448">
    <property type="entry name" value="REC"/>
    <property type="match status" value="1"/>
</dbReference>
<evidence type="ECO:0000256" key="7">
    <source>
        <dbReference type="SAM" id="MobiDB-lite"/>
    </source>
</evidence>